<dbReference type="InterPro" id="IPR002884">
    <property type="entry name" value="P_dom"/>
</dbReference>
<evidence type="ECO:0000256" key="4">
    <source>
        <dbReference type="SAM" id="SignalP"/>
    </source>
</evidence>
<proteinExistence type="predicted"/>
<dbReference type="PROSITE" id="PS50093">
    <property type="entry name" value="PKD"/>
    <property type="match status" value="1"/>
</dbReference>
<dbReference type="Pfam" id="PF18911">
    <property type="entry name" value="PKD_4"/>
    <property type="match status" value="1"/>
</dbReference>
<dbReference type="SUPFAM" id="SSF49785">
    <property type="entry name" value="Galactose-binding domain-like"/>
    <property type="match status" value="1"/>
</dbReference>
<dbReference type="InterPro" id="IPR035986">
    <property type="entry name" value="PKD_dom_sf"/>
</dbReference>
<dbReference type="PROSITE" id="PS01180">
    <property type="entry name" value="CUB"/>
    <property type="match status" value="1"/>
</dbReference>
<evidence type="ECO:0000256" key="3">
    <source>
        <dbReference type="ARBA" id="ARBA00023157"/>
    </source>
</evidence>
<comment type="caution">
    <text evidence="8">The sequence shown here is derived from an EMBL/GenBank/DDBJ whole genome shotgun (WGS) entry which is preliminary data.</text>
</comment>
<dbReference type="GO" id="GO:0004252">
    <property type="term" value="F:serine-type endopeptidase activity"/>
    <property type="evidence" value="ECO:0007669"/>
    <property type="project" value="InterPro"/>
</dbReference>
<dbReference type="CDD" id="cd00146">
    <property type="entry name" value="PKD"/>
    <property type="match status" value="1"/>
</dbReference>
<evidence type="ECO:0000256" key="2">
    <source>
        <dbReference type="ARBA" id="ARBA00022801"/>
    </source>
</evidence>
<dbReference type="SUPFAM" id="SSF49299">
    <property type="entry name" value="PKD domain"/>
    <property type="match status" value="1"/>
</dbReference>
<keyword evidence="1" id="KW-0645">Protease</keyword>
<feature type="domain" description="P/Homo B" evidence="7">
    <location>
        <begin position="268"/>
        <end position="467"/>
    </location>
</feature>
<evidence type="ECO:0000259" key="7">
    <source>
        <dbReference type="PROSITE" id="PS51829"/>
    </source>
</evidence>
<dbReference type="Proteomes" id="UP000447545">
    <property type="component" value="Unassembled WGS sequence"/>
</dbReference>
<dbReference type="SUPFAM" id="SSF49854">
    <property type="entry name" value="Spermadhesin, CUB domain"/>
    <property type="match status" value="1"/>
</dbReference>
<feature type="signal peptide" evidence="4">
    <location>
        <begin position="1"/>
        <end position="18"/>
    </location>
</feature>
<evidence type="ECO:0000259" key="5">
    <source>
        <dbReference type="PROSITE" id="PS01180"/>
    </source>
</evidence>
<evidence type="ECO:0000313" key="9">
    <source>
        <dbReference type="Proteomes" id="UP000447545"/>
    </source>
</evidence>
<dbReference type="EMBL" id="WJYA01000008">
    <property type="protein sequence ID" value="MTE27825.1"/>
    <property type="molecule type" value="Genomic_DNA"/>
</dbReference>
<dbReference type="Gene3D" id="2.60.40.10">
    <property type="entry name" value="Immunoglobulins"/>
    <property type="match status" value="1"/>
</dbReference>
<dbReference type="SMART" id="SM00089">
    <property type="entry name" value="PKD"/>
    <property type="match status" value="1"/>
</dbReference>
<evidence type="ECO:0000259" key="6">
    <source>
        <dbReference type="PROSITE" id="PS50093"/>
    </source>
</evidence>
<dbReference type="Gene3D" id="2.60.120.260">
    <property type="entry name" value="Galactose-binding domain-like"/>
    <property type="match status" value="1"/>
</dbReference>
<dbReference type="PROSITE" id="PS51829">
    <property type="entry name" value="P_HOMO_B"/>
    <property type="match status" value="1"/>
</dbReference>
<organism evidence="8 9">
    <name type="scientific">Winogradskyella ouciana</name>
    <dbReference type="NCBI Taxonomy" id="2608631"/>
    <lineage>
        <taxon>Bacteria</taxon>
        <taxon>Pseudomonadati</taxon>
        <taxon>Bacteroidota</taxon>
        <taxon>Flavobacteriia</taxon>
        <taxon>Flavobacteriales</taxon>
        <taxon>Flavobacteriaceae</taxon>
        <taxon>Winogradskyella</taxon>
    </lineage>
</organism>
<keyword evidence="4" id="KW-0732">Signal</keyword>
<sequence length="1140" mass="118218">MKYIITITSLMFSLLVIAQDVNMQTGTVNQCSGVFYDSGGEFGNYGNDEDFTLTICPENPGQKVQLDFTEFNTQLNQDEMTIFNGDSTAEPQFGIFSGGTGPGMVEATQDNTSGCITIQYTSNGSGNASGWAATISCLTPCQTINSQIDTASPAPNGDGYIRVCPNEDITLTGSGTFSVDGTGATYEWDLGDGNTIAGQTATFSYPTPGVYIVNLNINDANTSQDPEGCSNNNLINQVIQVATEPDFTGTAAAQSTLCFGETTTIDGVVAPTEFINDCTPPVSGVTFLPDGNGVTYETSVTVDCYDSAQTLTDVNQLVSICLNMEHSYLGDLDIEIISPNGQTVRMHDQGGGSANLGEPWATGGVDGNSANTTPGIGYDYCFVPNGGFPTLVGGVQTGGTFTNGDGPGTYTDSFVPAGSYSSVNPLNGLLGSPLNGDWTIRVVDNIGLDNGHIFSWSIEFDPNLQPPELSFTPTITSEAWDPDPTITNTTGNVITVEPPTAGQFCYTYRVTDDFGCEYTEQVCIDVLPEIVTEAPNNLFVCDTGSPPYIFDLETNTAVVTASATNATDLVVTYHNSQPDADADTGAITGLNNYSGTDGEIIYIRVEYLNSGCYEVLPFTLNVAGQPDINPVPDLVLCDDASNDGFEEFDLSTQTAGILGPQAASDFNVTYHLSFADADANTGSLALNYTNTVNPQPIYVRVESVGDSNCYNASANPVFNLIVDPRDDASFNVTPTCDGATATITGATGGTFTFNPAPTDSAVIDPNTGLVTGGTSGATYTIEYTTNGTCPATSAQTFSVISEDDPSFTVTPNCDGGTVTITGDMGGTFSFNPPPTDAAMIDPNTGEVTNATPGDSYTIEYVTSGICPSSSTQVLNVLTLDDPSFTLTATCDGATANITGDVGGTFAFNPIPADTAIIDANTGTVTNGVSGSTYTVEYTTAGNCPQSSTQNVTVITADDASFTVTPTCDGGTVTINGTTGGTFSFDVVPTDAAVIDPNTGDVTNGTPGAQYSISYTTAGTCSDTEVVSFNALPIDDASFTVDPTCDGGIVTITGATGGTFSFNPAPTDAAVIDINAGNVTNGTPGETYSIEYVTSGACPNSNIVQFTAHPLPTLVAPTPLEVCDDGVPDGLTEIDLGIKNA</sequence>
<dbReference type="Gene3D" id="2.60.120.290">
    <property type="entry name" value="Spermadhesin, CUB domain"/>
    <property type="match status" value="1"/>
</dbReference>
<dbReference type="InterPro" id="IPR008979">
    <property type="entry name" value="Galactose-bd-like_sf"/>
</dbReference>
<keyword evidence="9" id="KW-1185">Reference proteome</keyword>
<keyword evidence="3" id="KW-1015">Disulfide bond</keyword>
<evidence type="ECO:0000313" key="8">
    <source>
        <dbReference type="EMBL" id="MTE27825.1"/>
    </source>
</evidence>
<accession>A0A7K1GFM0</accession>
<dbReference type="RefSeq" id="WP_155089847.1">
    <property type="nucleotide sequence ID" value="NZ_WJYA01000008.1"/>
</dbReference>
<dbReference type="InterPro" id="IPR000601">
    <property type="entry name" value="PKD_dom"/>
</dbReference>
<feature type="domain" description="CUB" evidence="5">
    <location>
        <begin position="31"/>
        <end position="138"/>
    </location>
</feature>
<protein>
    <submittedName>
        <fullName evidence="8">PKD domain-containing protein</fullName>
    </submittedName>
</protein>
<dbReference type="Pfam" id="PF01483">
    <property type="entry name" value="P_proprotein"/>
    <property type="match status" value="1"/>
</dbReference>
<reference evidence="8 9" key="1">
    <citation type="submission" date="2019-11" db="EMBL/GenBank/DDBJ databases">
        <title>Winogradskyella ouciana sp. nov., isolated from the hadal seawater of the Mariana Trench.</title>
        <authorList>
            <person name="Liu R."/>
        </authorList>
    </citation>
    <scope>NUCLEOTIDE SEQUENCE [LARGE SCALE GENOMIC DNA]</scope>
    <source>
        <strain evidence="8 9">ZXX205</strain>
    </source>
</reference>
<dbReference type="CDD" id="cd00041">
    <property type="entry name" value="CUB"/>
    <property type="match status" value="1"/>
</dbReference>
<keyword evidence="2" id="KW-0378">Hydrolase</keyword>
<name>A0A7K1GFM0_9FLAO</name>
<feature type="domain" description="PKD" evidence="6">
    <location>
        <begin position="181"/>
        <end position="220"/>
    </location>
</feature>
<dbReference type="InterPro" id="IPR013783">
    <property type="entry name" value="Ig-like_fold"/>
</dbReference>
<feature type="non-terminal residue" evidence="8">
    <location>
        <position position="1140"/>
    </location>
</feature>
<gene>
    <name evidence="8" type="ORF">F1003_12860</name>
</gene>
<dbReference type="AlphaFoldDB" id="A0A7K1GFM0"/>
<feature type="chain" id="PRO_5029809305" evidence="4">
    <location>
        <begin position="19"/>
        <end position="1140"/>
    </location>
</feature>
<evidence type="ECO:0000256" key="1">
    <source>
        <dbReference type="ARBA" id="ARBA00022670"/>
    </source>
</evidence>
<dbReference type="InterPro" id="IPR035914">
    <property type="entry name" value="Sperma_CUB_dom_sf"/>
</dbReference>
<dbReference type="InterPro" id="IPR022409">
    <property type="entry name" value="PKD/Chitinase_dom"/>
</dbReference>
<dbReference type="GO" id="GO:0006508">
    <property type="term" value="P:proteolysis"/>
    <property type="evidence" value="ECO:0007669"/>
    <property type="project" value="UniProtKB-KW"/>
</dbReference>
<dbReference type="Pfam" id="PF00431">
    <property type="entry name" value="CUB"/>
    <property type="match status" value="1"/>
</dbReference>
<dbReference type="InterPro" id="IPR000859">
    <property type="entry name" value="CUB_dom"/>
</dbReference>